<evidence type="ECO:0000313" key="3">
    <source>
        <dbReference type="EMBL" id="KAK0667466.1"/>
    </source>
</evidence>
<feature type="region of interest" description="Disordered" evidence="2">
    <location>
        <begin position="193"/>
        <end position="218"/>
    </location>
</feature>
<feature type="compositionally biased region" description="Polar residues" evidence="2">
    <location>
        <begin position="685"/>
        <end position="695"/>
    </location>
</feature>
<dbReference type="Proteomes" id="UP001174997">
    <property type="component" value="Unassembled WGS sequence"/>
</dbReference>
<evidence type="ECO:0000256" key="2">
    <source>
        <dbReference type="SAM" id="MobiDB-lite"/>
    </source>
</evidence>
<gene>
    <name evidence="3" type="ORF">QBC41DRAFT_137717</name>
</gene>
<feature type="compositionally biased region" description="Basic and acidic residues" evidence="2">
    <location>
        <begin position="847"/>
        <end position="858"/>
    </location>
</feature>
<feature type="region of interest" description="Disordered" evidence="2">
    <location>
        <begin position="847"/>
        <end position="938"/>
    </location>
</feature>
<sequence>MAPTHSRNEFREDLPIHGNWAGQYLLISYGDRVRIIAHPTTYAQLIDVVHRGFGISGNGRLTLLVKHVMPQGNTIEAELDESAYYLVNNQSEIRCVDTLQHLRSKDRALQVPFSGHTQPKVYSPYGNVCMPTGMMGYSGFGDVVTPFSLGHYGMSFPTHSTQQQHVSTTGTLPTSQNGNPFGLVANKSTIDGAATTGQDSKQPPVNKLERDPQTGPLKDCFLLPDDKWARNPTTKLGSNLLGKGAISIAAPPPHNLSTDSHKLGGRSQAIQATEALATPSCHDKNPKNPMIHPNLWKPVITSVKQIDAVQDQGKGVMKNESAGESSKSYFGLSFEPKHAFQPESITNSADTAMTGDSGKQVPQSALASSSQPTDHSLVHSYLVASTYMTGGKQTFCKPERELFGSEFARCKILESNYDSILDVHRDSKILETLLGHTPGCHMRRSLNLNASCDCGGPHGPKECCEKRLKPTTIENFLECAKVRLGDTLDRIGDASDGDIEDQAFDFHNDVCFQGICVCDIFETLAKHDPACRMRRCLDIEAACDCTHDGDEKDKCEEGNSCGDDDEGKTSPDSIQWVMNGMAETAKLYRDNNFTEEEWEEATALFHNEWCHGFCCCMRLRDFIEHNPDCSVIKDPFADWSVCECKKRLDPWGTSDVYAESDRDGISVQFKQDDTDDRSDNAEDWTPSTGEGNSNYHMAGRVHLGSVTGPTKIADWLLPGVKDFDLPHWCTLFSRKEYEDDLSVEVLENLREHFLELLSQNRGWLRRLIEKSQLDPHKNRKGKERATEETTSYDLDSEGPIEERDINLDELSDSNMQGLRMEEAAELAAKELDRLEQSRDRYRKLEKSVVTKVEDHSVKESSPSASQTNDKEEASDDKKSTASSSSWVPVKNPEEGSVASSSKANYRATVEDLPKMPSASGSASGGPFGLGLSSSSIHQ</sequence>
<accession>A0AA40DB52</accession>
<reference evidence="3" key="1">
    <citation type="submission" date="2023-06" db="EMBL/GenBank/DDBJ databases">
        <title>Genome-scale phylogeny and comparative genomics of the fungal order Sordariales.</title>
        <authorList>
            <consortium name="Lawrence Berkeley National Laboratory"/>
            <person name="Hensen N."/>
            <person name="Bonometti L."/>
            <person name="Westerberg I."/>
            <person name="Brannstrom I.O."/>
            <person name="Guillou S."/>
            <person name="Cros-Aarteil S."/>
            <person name="Calhoun S."/>
            <person name="Haridas S."/>
            <person name="Kuo A."/>
            <person name="Mondo S."/>
            <person name="Pangilinan J."/>
            <person name="Riley R."/>
            <person name="Labutti K."/>
            <person name="Andreopoulos B."/>
            <person name="Lipzen A."/>
            <person name="Chen C."/>
            <person name="Yanf M."/>
            <person name="Daum C."/>
            <person name="Ng V."/>
            <person name="Clum A."/>
            <person name="Steindorff A."/>
            <person name="Ohm R."/>
            <person name="Martin F."/>
            <person name="Silar P."/>
            <person name="Natvig D."/>
            <person name="Lalanne C."/>
            <person name="Gautier V."/>
            <person name="Ament-Velasquez S.L."/>
            <person name="Kruys A."/>
            <person name="Hutchinson M.I."/>
            <person name="Powell A.J."/>
            <person name="Barry K."/>
            <person name="Miller A.N."/>
            <person name="Grigoriev I.V."/>
            <person name="Debuchy R."/>
            <person name="Gladieux P."/>
            <person name="Thoren M.H."/>
            <person name="Johannesson H."/>
        </authorList>
    </citation>
    <scope>NUCLEOTIDE SEQUENCE</scope>
    <source>
        <strain evidence="3">CBS 307.81</strain>
    </source>
</reference>
<feature type="compositionally biased region" description="Low complexity" evidence="2">
    <location>
        <begin position="929"/>
        <end position="938"/>
    </location>
</feature>
<evidence type="ECO:0000256" key="1">
    <source>
        <dbReference type="SAM" id="Coils"/>
    </source>
</evidence>
<comment type="caution">
    <text evidence="3">The sequence shown here is derived from an EMBL/GenBank/DDBJ whole genome shotgun (WGS) entry which is preliminary data.</text>
</comment>
<dbReference type="AlphaFoldDB" id="A0AA40DB52"/>
<proteinExistence type="predicted"/>
<protein>
    <submittedName>
        <fullName evidence="3">Uncharacterized protein</fullName>
    </submittedName>
</protein>
<feature type="region of interest" description="Disordered" evidence="2">
    <location>
        <begin position="549"/>
        <end position="570"/>
    </location>
</feature>
<dbReference type="EMBL" id="JAULSY010000071">
    <property type="protein sequence ID" value="KAK0667466.1"/>
    <property type="molecule type" value="Genomic_DNA"/>
</dbReference>
<feature type="coiled-coil region" evidence="1">
    <location>
        <begin position="820"/>
        <end position="847"/>
    </location>
</feature>
<organism evidence="3 4">
    <name type="scientific">Cercophora samala</name>
    <dbReference type="NCBI Taxonomy" id="330535"/>
    <lineage>
        <taxon>Eukaryota</taxon>
        <taxon>Fungi</taxon>
        <taxon>Dikarya</taxon>
        <taxon>Ascomycota</taxon>
        <taxon>Pezizomycotina</taxon>
        <taxon>Sordariomycetes</taxon>
        <taxon>Sordariomycetidae</taxon>
        <taxon>Sordariales</taxon>
        <taxon>Lasiosphaeriaceae</taxon>
        <taxon>Cercophora</taxon>
    </lineage>
</organism>
<feature type="region of interest" description="Disordered" evidence="2">
    <location>
        <begin position="775"/>
        <end position="806"/>
    </location>
</feature>
<evidence type="ECO:0000313" key="4">
    <source>
        <dbReference type="Proteomes" id="UP001174997"/>
    </source>
</evidence>
<feature type="region of interest" description="Disordered" evidence="2">
    <location>
        <begin position="668"/>
        <end position="695"/>
    </location>
</feature>
<feature type="compositionally biased region" description="Polar residues" evidence="2">
    <location>
        <begin position="360"/>
        <end position="372"/>
    </location>
</feature>
<feature type="compositionally biased region" description="Basic and acidic residues" evidence="2">
    <location>
        <begin position="868"/>
        <end position="879"/>
    </location>
</feature>
<keyword evidence="4" id="KW-1185">Reference proteome</keyword>
<keyword evidence="1" id="KW-0175">Coiled coil</keyword>
<feature type="region of interest" description="Disordered" evidence="2">
    <location>
        <begin position="348"/>
        <end position="372"/>
    </location>
</feature>
<name>A0AA40DB52_9PEZI</name>